<accession>A0A1E3Q193</accession>
<feature type="region of interest" description="Disordered" evidence="1">
    <location>
        <begin position="1"/>
        <end position="44"/>
    </location>
</feature>
<dbReference type="EMBL" id="KV454299">
    <property type="protein sequence ID" value="ODQ70807.1"/>
    <property type="molecule type" value="Genomic_DNA"/>
</dbReference>
<name>A0A1E3Q193_LIPST</name>
<evidence type="ECO:0000313" key="2">
    <source>
        <dbReference type="EMBL" id="ODQ70807.1"/>
    </source>
</evidence>
<evidence type="ECO:0000313" key="3">
    <source>
        <dbReference type="Proteomes" id="UP000094385"/>
    </source>
</evidence>
<dbReference type="OrthoDB" id="10497386at2759"/>
<sequence length="357" mass="39808">MALHHYSPLSTTESLSHQRSSKKPPINSSGLRTHRQSSLKFSGVSIPPVTNACVQLRSMRTMEQSTADNHSMQSAINMANTTAVAREPGVDSGVAIGDDKTDGEKDVDYDSIITAILSANKQREMDTRHNKRVDSRPISAKNSAGPSRRKLRSHCVKCSPIIRNTRKGEVVDLDEDTPYPLQPIFDDNFNTQYIQDSYCVSLTDNDFACLSTQVGLDDYSEDFVVNISEPQHCSHHNEVKFYPFRQLHYSDPSNSNTDSPSKQSFTSANLLSNDKSNPFLQTYFDPCDIDTDSVPSPTRPSLNSKTPTEREFLVLPSEDTTPNWMQLDEYANIQSLRAPDGVTGVLYTDDIFSELLA</sequence>
<feature type="region of interest" description="Disordered" evidence="1">
    <location>
        <begin position="122"/>
        <end position="149"/>
    </location>
</feature>
<feature type="compositionally biased region" description="Basic and acidic residues" evidence="1">
    <location>
        <begin position="122"/>
        <end position="135"/>
    </location>
</feature>
<organism evidence="2 3">
    <name type="scientific">Lipomyces starkeyi NRRL Y-11557</name>
    <dbReference type="NCBI Taxonomy" id="675824"/>
    <lineage>
        <taxon>Eukaryota</taxon>
        <taxon>Fungi</taxon>
        <taxon>Dikarya</taxon>
        <taxon>Ascomycota</taxon>
        <taxon>Saccharomycotina</taxon>
        <taxon>Lipomycetes</taxon>
        <taxon>Lipomycetales</taxon>
        <taxon>Lipomycetaceae</taxon>
        <taxon>Lipomyces</taxon>
    </lineage>
</organism>
<feature type="compositionally biased region" description="Polar residues" evidence="1">
    <location>
        <begin position="8"/>
        <end position="18"/>
    </location>
</feature>
<feature type="compositionally biased region" description="Polar residues" evidence="1">
    <location>
        <begin position="293"/>
        <end position="306"/>
    </location>
</feature>
<protein>
    <submittedName>
        <fullName evidence="2">Uncharacterized protein</fullName>
    </submittedName>
</protein>
<keyword evidence="3" id="KW-1185">Reference proteome</keyword>
<evidence type="ECO:0000256" key="1">
    <source>
        <dbReference type="SAM" id="MobiDB-lite"/>
    </source>
</evidence>
<reference evidence="2 3" key="1">
    <citation type="journal article" date="2016" name="Proc. Natl. Acad. Sci. U.S.A.">
        <title>Comparative genomics of biotechnologically important yeasts.</title>
        <authorList>
            <person name="Riley R."/>
            <person name="Haridas S."/>
            <person name="Wolfe K.H."/>
            <person name="Lopes M.R."/>
            <person name="Hittinger C.T."/>
            <person name="Goeker M."/>
            <person name="Salamov A.A."/>
            <person name="Wisecaver J.H."/>
            <person name="Long T.M."/>
            <person name="Calvey C.H."/>
            <person name="Aerts A.L."/>
            <person name="Barry K.W."/>
            <person name="Choi C."/>
            <person name="Clum A."/>
            <person name="Coughlan A.Y."/>
            <person name="Deshpande S."/>
            <person name="Douglass A.P."/>
            <person name="Hanson S.J."/>
            <person name="Klenk H.-P."/>
            <person name="LaButti K.M."/>
            <person name="Lapidus A."/>
            <person name="Lindquist E.A."/>
            <person name="Lipzen A.M."/>
            <person name="Meier-Kolthoff J.P."/>
            <person name="Ohm R.A."/>
            <person name="Otillar R.P."/>
            <person name="Pangilinan J.L."/>
            <person name="Peng Y."/>
            <person name="Rokas A."/>
            <person name="Rosa C.A."/>
            <person name="Scheuner C."/>
            <person name="Sibirny A.A."/>
            <person name="Slot J.C."/>
            <person name="Stielow J.B."/>
            <person name="Sun H."/>
            <person name="Kurtzman C.P."/>
            <person name="Blackwell M."/>
            <person name="Grigoriev I.V."/>
            <person name="Jeffries T.W."/>
        </authorList>
    </citation>
    <scope>NUCLEOTIDE SEQUENCE [LARGE SCALE GENOMIC DNA]</scope>
    <source>
        <strain evidence="2 3">NRRL Y-11557</strain>
    </source>
</reference>
<feature type="region of interest" description="Disordered" evidence="1">
    <location>
        <begin position="290"/>
        <end position="309"/>
    </location>
</feature>
<proteinExistence type="predicted"/>
<gene>
    <name evidence="2" type="ORF">LIPSTDRAFT_74289</name>
</gene>
<dbReference type="Proteomes" id="UP000094385">
    <property type="component" value="Unassembled WGS sequence"/>
</dbReference>
<dbReference type="AlphaFoldDB" id="A0A1E3Q193"/>